<reference evidence="8" key="1">
    <citation type="journal article" date="2015" name="Genome Announc.">
        <title>Genome sequence of the AIDS-associated pathogen Penicillium marneffei (ATCC18224) and its near taxonomic relative Talaromyces stipitatus (ATCC10500).</title>
        <authorList>
            <person name="Nierman W.C."/>
            <person name="Fedorova-Abrams N.D."/>
            <person name="Andrianopoulos A."/>
        </authorList>
    </citation>
    <scope>NUCLEOTIDE SEQUENCE [LARGE SCALE GENOMIC DNA]</scope>
    <source>
        <strain evidence="8">ATCC 10500 / CBS 375.48 / QM 6759 / NRRL 1006</strain>
    </source>
</reference>
<evidence type="ECO:0000256" key="2">
    <source>
        <dbReference type="ARBA" id="ARBA00022723"/>
    </source>
</evidence>
<dbReference type="eggNOG" id="KOG0158">
    <property type="taxonomic scope" value="Eukaryota"/>
</dbReference>
<dbReference type="EMBL" id="EQ962658">
    <property type="protein sequence ID" value="EED13939.1"/>
    <property type="molecule type" value="Genomic_DNA"/>
</dbReference>
<dbReference type="InParanoid" id="B8MMZ0"/>
<gene>
    <name evidence="7" type="ORF">TSTA_101750</name>
</gene>
<evidence type="ECO:0000256" key="3">
    <source>
        <dbReference type="ARBA" id="ARBA00023002"/>
    </source>
</evidence>
<evidence type="ECO:0000313" key="8">
    <source>
        <dbReference type="Proteomes" id="UP000001745"/>
    </source>
</evidence>
<organism evidence="7 8">
    <name type="scientific">Talaromyces stipitatus (strain ATCC 10500 / CBS 375.48 / QM 6759 / NRRL 1006)</name>
    <name type="common">Penicillium stipitatum</name>
    <dbReference type="NCBI Taxonomy" id="441959"/>
    <lineage>
        <taxon>Eukaryota</taxon>
        <taxon>Fungi</taxon>
        <taxon>Dikarya</taxon>
        <taxon>Ascomycota</taxon>
        <taxon>Pezizomycotina</taxon>
        <taxon>Eurotiomycetes</taxon>
        <taxon>Eurotiomycetidae</taxon>
        <taxon>Eurotiales</taxon>
        <taxon>Trichocomaceae</taxon>
        <taxon>Talaromyces</taxon>
        <taxon>Talaromyces sect. Talaromyces</taxon>
    </lineage>
</organism>
<dbReference type="VEuPathDB" id="FungiDB:TSTA_101750"/>
<dbReference type="SUPFAM" id="SSF48264">
    <property type="entry name" value="Cytochrome P450"/>
    <property type="match status" value="1"/>
</dbReference>
<dbReference type="PROSITE" id="PS00086">
    <property type="entry name" value="CYTOCHROME_P450"/>
    <property type="match status" value="1"/>
</dbReference>
<dbReference type="InterPro" id="IPR002401">
    <property type="entry name" value="Cyt_P450_E_grp-I"/>
</dbReference>
<keyword evidence="4 5" id="KW-0408">Iron</keyword>
<dbReference type="GO" id="GO:0020037">
    <property type="term" value="F:heme binding"/>
    <property type="evidence" value="ECO:0007669"/>
    <property type="project" value="InterPro"/>
</dbReference>
<keyword evidence="5 6" id="KW-0349">Heme</keyword>
<evidence type="ECO:0000256" key="4">
    <source>
        <dbReference type="ARBA" id="ARBA00023004"/>
    </source>
</evidence>
<keyword evidence="8" id="KW-1185">Reference proteome</keyword>
<dbReference type="STRING" id="441959.B8MMZ0"/>
<proteinExistence type="inferred from homology"/>
<dbReference type="InterPro" id="IPR036396">
    <property type="entry name" value="Cyt_P450_sf"/>
</dbReference>
<keyword evidence="3 6" id="KW-0560">Oxidoreductase</keyword>
<dbReference type="Gene3D" id="1.10.630.10">
    <property type="entry name" value="Cytochrome P450"/>
    <property type="match status" value="2"/>
</dbReference>
<evidence type="ECO:0000256" key="5">
    <source>
        <dbReference type="PIRSR" id="PIRSR602401-1"/>
    </source>
</evidence>
<sequence length="423" mass="47865">MFTLLLFFHLTGLFFAYSVCLAIYRLYFSPLSKIPGPKLAAITWWYQFHYDVVNKGQYSWVVRSMHEKYGPIVRINPCEVHICESDFYETLYASGGLNRKRDKWTWDTVGAAGVADSALSTMNHDLHRMRRAAIAPFFSMQNVKKLQPIIQAKVDILRRRILERKGNTEAIDISHAFSALTNGTRRLAQIEALKLESSTISVESTHRTIFRELLSSKLPSEEKAPTRLATEAQVLVSAGSETTARALTHACYYLLTSPDVLTTLKTELEGAIPATDFTDSVPLEQVQRLPYLTAVIKESLRLSYGVVDSNASFRMKTCIFTNGLFPRVHRPERWLHNATLHRYLVSFGKGSRQCLGMNLAMSEMHLTLSSLLRWFGSGDVRRAHDLGQLELFETDESDIKMIGEVLVPVVKQDTKGVQIVIKT</sequence>
<dbReference type="GO" id="GO:0005506">
    <property type="term" value="F:iron ion binding"/>
    <property type="evidence" value="ECO:0007669"/>
    <property type="project" value="InterPro"/>
</dbReference>
<dbReference type="OrthoDB" id="3945418at2759"/>
<dbReference type="PRINTS" id="PR00385">
    <property type="entry name" value="P450"/>
</dbReference>
<dbReference type="PANTHER" id="PTHR24305:SF231">
    <property type="entry name" value="P450, PUTATIVE (EUROFUNG)-RELATED"/>
    <property type="match status" value="1"/>
</dbReference>
<name>B8MMZ0_TALSN</name>
<dbReference type="GeneID" id="8099220"/>
<dbReference type="GO" id="GO:0004497">
    <property type="term" value="F:monooxygenase activity"/>
    <property type="evidence" value="ECO:0007669"/>
    <property type="project" value="UniProtKB-KW"/>
</dbReference>
<dbReference type="PRINTS" id="PR00463">
    <property type="entry name" value="EP450I"/>
</dbReference>
<feature type="binding site" description="axial binding residue" evidence="5">
    <location>
        <position position="354"/>
    </location>
    <ligand>
        <name>heme</name>
        <dbReference type="ChEBI" id="CHEBI:30413"/>
    </ligand>
    <ligandPart>
        <name>Fe</name>
        <dbReference type="ChEBI" id="CHEBI:18248"/>
    </ligandPart>
</feature>
<keyword evidence="2 5" id="KW-0479">Metal-binding</keyword>
<evidence type="ECO:0000256" key="6">
    <source>
        <dbReference type="RuleBase" id="RU000461"/>
    </source>
</evidence>
<dbReference type="PANTHER" id="PTHR24305">
    <property type="entry name" value="CYTOCHROME P450"/>
    <property type="match status" value="1"/>
</dbReference>
<dbReference type="OMA" id="VYHDREN"/>
<dbReference type="HOGENOM" id="CLU_001570_14_4_1"/>
<dbReference type="InterPro" id="IPR001128">
    <property type="entry name" value="Cyt_P450"/>
</dbReference>
<dbReference type="GO" id="GO:0016705">
    <property type="term" value="F:oxidoreductase activity, acting on paired donors, with incorporation or reduction of molecular oxygen"/>
    <property type="evidence" value="ECO:0007669"/>
    <property type="project" value="InterPro"/>
</dbReference>
<comment type="cofactor">
    <cofactor evidence="1 5">
        <name>heme</name>
        <dbReference type="ChEBI" id="CHEBI:30413"/>
    </cofactor>
</comment>
<dbReference type="InterPro" id="IPR017972">
    <property type="entry name" value="Cyt_P450_CS"/>
</dbReference>
<dbReference type="InterPro" id="IPR050121">
    <property type="entry name" value="Cytochrome_P450_monoxygenase"/>
</dbReference>
<evidence type="ECO:0000256" key="1">
    <source>
        <dbReference type="ARBA" id="ARBA00001971"/>
    </source>
</evidence>
<dbReference type="Pfam" id="PF00067">
    <property type="entry name" value="p450"/>
    <property type="match status" value="2"/>
</dbReference>
<dbReference type="AlphaFoldDB" id="B8MMZ0"/>
<dbReference type="PhylomeDB" id="B8MMZ0"/>
<evidence type="ECO:0000313" key="7">
    <source>
        <dbReference type="EMBL" id="EED13939.1"/>
    </source>
</evidence>
<dbReference type="CDD" id="cd11062">
    <property type="entry name" value="CYP58-like"/>
    <property type="match status" value="1"/>
</dbReference>
<dbReference type="RefSeq" id="XP_002486177.1">
    <property type="nucleotide sequence ID" value="XM_002486132.1"/>
</dbReference>
<keyword evidence="6" id="KW-0503">Monooxygenase</keyword>
<protein>
    <submittedName>
        <fullName evidence="7">Cytochrome P450, putative</fullName>
    </submittedName>
</protein>
<dbReference type="Proteomes" id="UP000001745">
    <property type="component" value="Unassembled WGS sequence"/>
</dbReference>
<comment type="similarity">
    <text evidence="6">Belongs to the cytochrome P450 family.</text>
</comment>
<accession>B8MMZ0</accession>